<feature type="signal peptide" evidence="1">
    <location>
        <begin position="1"/>
        <end position="20"/>
    </location>
</feature>
<dbReference type="InterPro" id="IPR023346">
    <property type="entry name" value="Lysozyme-like_dom_sf"/>
</dbReference>
<evidence type="ECO:0000313" key="3">
    <source>
        <dbReference type="EMBL" id="OLY44516.1"/>
    </source>
</evidence>
<comment type="caution">
    <text evidence="3">The sequence shown here is derived from an EMBL/GenBank/DDBJ whole genome shotgun (WGS) entry which is preliminary data.</text>
</comment>
<dbReference type="Proteomes" id="UP000187344">
    <property type="component" value="Unassembled WGS sequence"/>
</dbReference>
<reference evidence="3 4" key="1">
    <citation type="submission" date="2016-12" db="EMBL/GenBank/DDBJ databases">
        <title>Comparative genomics of Bartonella apis.</title>
        <authorList>
            <person name="Engel P."/>
        </authorList>
    </citation>
    <scope>NUCLEOTIDE SEQUENCE [LARGE SCALE GENOMIC DNA]</scope>
    <source>
        <strain evidence="3 4">PEB0149</strain>
    </source>
</reference>
<dbReference type="InterPro" id="IPR045795">
    <property type="entry name" value="SLT_4"/>
</dbReference>
<dbReference type="SUPFAM" id="SSF53955">
    <property type="entry name" value="Lysozyme-like"/>
    <property type="match status" value="1"/>
</dbReference>
<evidence type="ECO:0000313" key="4">
    <source>
        <dbReference type="Proteomes" id="UP000187344"/>
    </source>
</evidence>
<gene>
    <name evidence="3" type="ORF">PEB0149_019860</name>
</gene>
<dbReference type="Pfam" id="PF19489">
    <property type="entry name" value="SLT_4"/>
    <property type="match status" value="1"/>
</dbReference>
<dbReference type="EMBL" id="LXYT01000001">
    <property type="protein sequence ID" value="OLY44516.1"/>
    <property type="molecule type" value="Genomic_DNA"/>
</dbReference>
<organism evidence="3 4">
    <name type="scientific">Bartonella apis</name>
    <dbReference type="NCBI Taxonomy" id="1686310"/>
    <lineage>
        <taxon>Bacteria</taxon>
        <taxon>Pseudomonadati</taxon>
        <taxon>Pseudomonadota</taxon>
        <taxon>Alphaproteobacteria</taxon>
        <taxon>Hyphomicrobiales</taxon>
        <taxon>Bartonellaceae</taxon>
        <taxon>Bartonella</taxon>
    </lineage>
</organism>
<feature type="domain" description="Transglycosylase SLT" evidence="2">
    <location>
        <begin position="6"/>
        <end position="192"/>
    </location>
</feature>
<sequence length="195" mass="22017">MKRIVFLVALVAVLGGCASRAPTHTNNVCAVFDQKDGFFNNWEKSAKKAESRYGIPMPIIMATMNTESGYKHNARPPRKKLFGFIPWKRRSSAYGYSQALDGTWEHYIRATGNRGAKRTNFADAADFIGWYHSQSVKLNGINPNNAYALYLNYYMGHSAYARTGGRASSAILSAAERTDQMARRYDQQLRRCGRR</sequence>
<keyword evidence="1" id="KW-0732">Signal</keyword>
<dbReference type="RefSeq" id="WP_075869638.1">
    <property type="nucleotide sequence ID" value="NZ_CALYQA010000005.1"/>
</dbReference>
<name>A0A1R0FBZ1_9HYPH</name>
<dbReference type="AlphaFoldDB" id="A0A1R0FBZ1"/>
<feature type="chain" id="PRO_5012390065" description="Transglycosylase SLT domain-containing protein" evidence="1">
    <location>
        <begin position="21"/>
        <end position="195"/>
    </location>
</feature>
<proteinExistence type="predicted"/>
<evidence type="ECO:0000259" key="2">
    <source>
        <dbReference type="Pfam" id="PF19489"/>
    </source>
</evidence>
<protein>
    <recommendedName>
        <fullName evidence="2">Transglycosylase SLT domain-containing protein</fullName>
    </recommendedName>
</protein>
<dbReference type="CDD" id="cd00442">
    <property type="entry name" value="Lyz-like"/>
    <property type="match status" value="1"/>
</dbReference>
<dbReference type="Gene3D" id="1.10.530.10">
    <property type="match status" value="1"/>
</dbReference>
<evidence type="ECO:0000256" key="1">
    <source>
        <dbReference type="SAM" id="SignalP"/>
    </source>
</evidence>
<keyword evidence="4" id="KW-1185">Reference proteome</keyword>
<dbReference type="OrthoDB" id="9789144at2"/>
<accession>A0A1R0FBZ1</accession>
<dbReference type="PROSITE" id="PS51257">
    <property type="entry name" value="PROKAR_LIPOPROTEIN"/>
    <property type="match status" value="1"/>
</dbReference>